<dbReference type="Bgee" id="ENSELUG00000009469">
    <property type="expression patterns" value="Expressed in mesonephros and 15 other cell types or tissues"/>
</dbReference>
<dbReference type="Gene3D" id="3.30.300.30">
    <property type="match status" value="1"/>
</dbReference>
<evidence type="ECO:0000256" key="5">
    <source>
        <dbReference type="ARBA" id="ARBA00039009"/>
    </source>
</evidence>
<sequence>CQYWKIVSDSGPLNPVVLSHVPFSAIHVDSPPSIPTLTTSYAHGTSSKSLLCSTVGETLQAAAERWPDREALVFLQDGVRKTFSQFQQDVDQAAAGLLAMGLKRGERLGVWGPNTYEWVLFQYATAKAGIILVSVNPAYQLKELELALRKVRCNAVVCPTQFKTQKYCDVLRQICPEIDTATPGSVKSARLPDLRMVIVTDSRQPGMFHLEDVMQAGSSQHMRQLEELQKRLSFDDPVNIQFTSGTTGIPKGATLSHHNIVNNAYFIGMRVGYEWRPRVRICLPVPLYHCFGSVGGGMVMAIHGATLVFPSAGYDGHANLVAIEKERCTFVYGTPTMFIDLLGQPDLAKFDLSSVEAGIMAGSPCPPEVIKKVTCTLGIKELIIAYGTTENSPVTFCGFPIDNIERRSETVGCISHHIEAKVVDPSSGELLPLGVTGELMIRGYCVMLGYWDDVAKTDECITKEGWYKTGDIAKLDNYGYCRIEGRIKDMIIRGGENIYPAEIEQFLHTHPKVQEAQVIGVPDARMGEEVCACIRLKEGQDCSAEDIRAYCKGKMAHFKIPRYVTFVNSYPLTVSGKSDKKKKKITERLFFIAL</sequence>
<keyword evidence="3" id="KW-0443">Lipid metabolism</keyword>
<evidence type="ECO:0000259" key="10">
    <source>
        <dbReference type="Pfam" id="PF13193"/>
    </source>
</evidence>
<feature type="domain" description="AMP-dependent synthetase/ligase" evidence="9">
    <location>
        <begin position="60"/>
        <end position="451"/>
    </location>
</feature>
<dbReference type="GeneTree" id="ENSGT00940000156830"/>
<organism evidence="11 12">
    <name type="scientific">Esox lucius</name>
    <name type="common">Northern pike</name>
    <dbReference type="NCBI Taxonomy" id="8010"/>
    <lineage>
        <taxon>Eukaryota</taxon>
        <taxon>Metazoa</taxon>
        <taxon>Chordata</taxon>
        <taxon>Craniata</taxon>
        <taxon>Vertebrata</taxon>
        <taxon>Euteleostomi</taxon>
        <taxon>Actinopterygii</taxon>
        <taxon>Neopterygii</taxon>
        <taxon>Teleostei</taxon>
        <taxon>Protacanthopterygii</taxon>
        <taxon>Esociformes</taxon>
        <taxon>Esocidae</taxon>
        <taxon>Esox</taxon>
    </lineage>
</organism>
<reference evidence="11" key="2">
    <citation type="submission" date="2020-02" db="EMBL/GenBank/DDBJ databases">
        <title>Esox lucius (northern pike) genome, fEsoLuc1, primary haplotype.</title>
        <authorList>
            <person name="Myers G."/>
            <person name="Karagic N."/>
            <person name="Meyer A."/>
            <person name="Pippel M."/>
            <person name="Reichard M."/>
            <person name="Winkler S."/>
            <person name="Tracey A."/>
            <person name="Sims Y."/>
            <person name="Howe K."/>
            <person name="Rhie A."/>
            <person name="Formenti G."/>
            <person name="Durbin R."/>
            <person name="Fedrigo O."/>
            <person name="Jarvis E.D."/>
        </authorList>
    </citation>
    <scope>NUCLEOTIDE SEQUENCE [LARGE SCALE GENOMIC DNA]</scope>
</reference>
<evidence type="ECO:0000259" key="9">
    <source>
        <dbReference type="Pfam" id="PF00501"/>
    </source>
</evidence>
<comment type="catalytic activity">
    <reaction evidence="8">
        <text>a medium-chain fatty acid + ATP + CoA = a medium-chain fatty acyl-CoA + AMP + diphosphate</text>
        <dbReference type="Rhea" id="RHEA:48340"/>
        <dbReference type="ChEBI" id="CHEBI:30616"/>
        <dbReference type="ChEBI" id="CHEBI:33019"/>
        <dbReference type="ChEBI" id="CHEBI:57287"/>
        <dbReference type="ChEBI" id="CHEBI:59558"/>
        <dbReference type="ChEBI" id="CHEBI:90546"/>
        <dbReference type="ChEBI" id="CHEBI:456215"/>
        <dbReference type="EC" id="6.2.1.2"/>
    </reaction>
</comment>
<dbReference type="Proteomes" id="UP000265140">
    <property type="component" value="Chromosome 5"/>
</dbReference>
<dbReference type="GO" id="GO:0031956">
    <property type="term" value="F:medium-chain fatty acid-CoA ligase activity"/>
    <property type="evidence" value="ECO:0007669"/>
    <property type="project" value="UniProtKB-EC"/>
</dbReference>
<dbReference type="CDD" id="cd05917">
    <property type="entry name" value="FACL_like_2"/>
    <property type="match status" value="1"/>
</dbReference>
<evidence type="ECO:0000256" key="1">
    <source>
        <dbReference type="ARBA" id="ARBA00006432"/>
    </source>
</evidence>
<dbReference type="GO" id="GO:0006631">
    <property type="term" value="P:fatty acid metabolic process"/>
    <property type="evidence" value="ECO:0007669"/>
    <property type="project" value="TreeGrafter"/>
</dbReference>
<dbReference type="InterPro" id="IPR042099">
    <property type="entry name" value="ANL_N_sf"/>
</dbReference>
<dbReference type="FunFam" id="3.30.300.30:FF:000008">
    <property type="entry name" value="2,3-dihydroxybenzoate-AMP ligase"/>
    <property type="match status" value="1"/>
</dbReference>
<proteinExistence type="inferred from homology"/>
<keyword evidence="2" id="KW-0436">Ligase</keyword>
<dbReference type="Pfam" id="PF13193">
    <property type="entry name" value="AMP-binding_C"/>
    <property type="match status" value="1"/>
</dbReference>
<feature type="domain" description="AMP-binding enzyme C-terminal" evidence="10">
    <location>
        <begin position="502"/>
        <end position="577"/>
    </location>
</feature>
<dbReference type="EC" id="6.2.1.2" evidence="5"/>
<dbReference type="PANTHER" id="PTHR43201">
    <property type="entry name" value="ACYL-COA SYNTHETASE"/>
    <property type="match status" value="1"/>
</dbReference>
<evidence type="ECO:0000256" key="2">
    <source>
        <dbReference type="ARBA" id="ARBA00022598"/>
    </source>
</evidence>
<evidence type="ECO:0000256" key="6">
    <source>
        <dbReference type="ARBA" id="ARBA00039638"/>
    </source>
</evidence>
<dbReference type="PROSITE" id="PS00455">
    <property type="entry name" value="AMP_BINDING"/>
    <property type="match status" value="1"/>
</dbReference>
<evidence type="ECO:0000256" key="8">
    <source>
        <dbReference type="ARBA" id="ARBA00048277"/>
    </source>
</evidence>
<evidence type="ECO:0000256" key="7">
    <source>
        <dbReference type="ARBA" id="ARBA00047319"/>
    </source>
</evidence>
<evidence type="ECO:0000256" key="3">
    <source>
        <dbReference type="ARBA" id="ARBA00023098"/>
    </source>
</evidence>
<evidence type="ECO:0000256" key="4">
    <source>
        <dbReference type="ARBA" id="ARBA00037247"/>
    </source>
</evidence>
<name>A0A3P8XWM9_ESOLU</name>
<dbReference type="FunFam" id="3.40.50.12780:FF:000003">
    <property type="entry name" value="Long-chain-fatty-acid--CoA ligase FadD"/>
    <property type="match status" value="1"/>
</dbReference>
<dbReference type="AlphaFoldDB" id="A0A3P8XWM9"/>
<reference evidence="12" key="1">
    <citation type="journal article" date="2014" name="PLoS ONE">
        <title>The genome and linkage map of the northern pike (Esox lucius): conserved synteny revealed between the salmonid sister group and the Neoteleostei.</title>
        <authorList>
            <person name="Rondeau E.B."/>
            <person name="Minkley D.R."/>
            <person name="Leong J.S."/>
            <person name="Messmer A.M."/>
            <person name="Jantzen J.R."/>
            <person name="von Schalburg K.R."/>
            <person name="Lemon C."/>
            <person name="Bird N.H."/>
            <person name="Koop B.F."/>
        </authorList>
    </citation>
    <scope>NUCLEOTIDE SEQUENCE</scope>
</reference>
<comment type="similarity">
    <text evidence="1">Belongs to the ATP-dependent AMP-binding enzyme family.</text>
</comment>
<dbReference type="InterPro" id="IPR025110">
    <property type="entry name" value="AMP-bd_C"/>
</dbReference>
<evidence type="ECO:0000313" key="12">
    <source>
        <dbReference type="Proteomes" id="UP000265140"/>
    </source>
</evidence>
<dbReference type="InterPro" id="IPR045851">
    <property type="entry name" value="AMP-bd_C_sf"/>
</dbReference>
<gene>
    <name evidence="11" type="primary">ACSF2</name>
</gene>
<dbReference type="Gene3D" id="3.40.50.12780">
    <property type="entry name" value="N-terminal domain of ligase-like"/>
    <property type="match status" value="1"/>
</dbReference>
<dbReference type="InterPro" id="IPR020845">
    <property type="entry name" value="AMP-binding_CS"/>
</dbReference>
<dbReference type="InterPro" id="IPR000873">
    <property type="entry name" value="AMP-dep_synth/lig_dom"/>
</dbReference>
<dbReference type="PANTHER" id="PTHR43201:SF5">
    <property type="entry name" value="MEDIUM-CHAIN ACYL-COA LIGASE ACSF2, MITOCHONDRIAL"/>
    <property type="match status" value="1"/>
</dbReference>
<reference evidence="11" key="3">
    <citation type="submission" date="2025-08" db="UniProtKB">
        <authorList>
            <consortium name="Ensembl"/>
        </authorList>
    </citation>
    <scope>IDENTIFICATION</scope>
</reference>
<dbReference type="Pfam" id="PF00501">
    <property type="entry name" value="AMP-binding"/>
    <property type="match status" value="1"/>
</dbReference>
<evidence type="ECO:0000313" key="11">
    <source>
        <dbReference type="Ensembl" id="ENSELUP00000008868.3"/>
    </source>
</evidence>
<keyword evidence="12" id="KW-1185">Reference proteome</keyword>
<accession>A0A3P8XWM9</accession>
<dbReference type="SUPFAM" id="SSF56801">
    <property type="entry name" value="Acetyl-CoA synthetase-like"/>
    <property type="match status" value="1"/>
</dbReference>
<reference evidence="11" key="4">
    <citation type="submission" date="2025-09" db="UniProtKB">
        <authorList>
            <consortium name="Ensembl"/>
        </authorList>
    </citation>
    <scope>IDENTIFICATION</scope>
</reference>
<protein>
    <recommendedName>
        <fullName evidence="6">Medium-chain acyl-CoA ligase ACSF2, mitochondrial</fullName>
        <ecNumber evidence="5">6.2.1.2</ecNumber>
    </recommendedName>
</protein>
<comment type="function">
    <text evidence="4">Acyl-CoA synthases catalyze the initial reaction in fatty acid metabolism, by forming a thioester with CoA. Has some preference toward medium-chain substrates. Plays a role in adipocyte differentiation.</text>
</comment>
<comment type="catalytic activity">
    <reaction evidence="7">
        <text>octanoate + ATP + CoA = octanoyl-CoA + AMP + diphosphate</text>
        <dbReference type="Rhea" id="RHEA:33631"/>
        <dbReference type="ChEBI" id="CHEBI:25646"/>
        <dbReference type="ChEBI" id="CHEBI:30616"/>
        <dbReference type="ChEBI" id="CHEBI:33019"/>
        <dbReference type="ChEBI" id="CHEBI:57287"/>
        <dbReference type="ChEBI" id="CHEBI:57386"/>
        <dbReference type="ChEBI" id="CHEBI:456215"/>
    </reaction>
</comment>
<dbReference type="Ensembl" id="ENSELUT00000004852.3">
    <property type="protein sequence ID" value="ENSELUP00000008868.3"/>
    <property type="gene ID" value="ENSELUG00000009469.3"/>
</dbReference>